<accession>A0ABV1JQW1</accession>
<sequence length="92" mass="9924">MRARPGWEVIRRGYPGIARSRPPPAPCCTVQSAEYPRELLDEQVGGGDLLGRGLRHVEARGEYTDVVARLDAADPYRPGTAPARGPATRSVG</sequence>
<dbReference type="Proteomes" id="UP001464923">
    <property type="component" value="Unassembled WGS sequence"/>
</dbReference>
<proteinExistence type="predicted"/>
<evidence type="ECO:0000313" key="2">
    <source>
        <dbReference type="Proteomes" id="UP001464923"/>
    </source>
</evidence>
<reference evidence="1 2" key="1">
    <citation type="submission" date="2024-03" db="EMBL/GenBank/DDBJ databases">
        <title>Draft genome sequence of Pseudonocardia tropica JCM 19149.</title>
        <authorList>
            <person name="Butdee W."/>
            <person name="Duangmal K."/>
        </authorList>
    </citation>
    <scope>NUCLEOTIDE SEQUENCE [LARGE SCALE GENOMIC DNA]</scope>
    <source>
        <strain evidence="1 2">JCM 19149</strain>
    </source>
</reference>
<gene>
    <name evidence="1" type="ORF">WHI96_05815</name>
</gene>
<protein>
    <submittedName>
        <fullName evidence="1">Uncharacterized protein</fullName>
    </submittedName>
</protein>
<keyword evidence="2" id="KW-1185">Reference proteome</keyword>
<comment type="caution">
    <text evidence="1">The sequence shown here is derived from an EMBL/GenBank/DDBJ whole genome shotgun (WGS) entry which is preliminary data.</text>
</comment>
<evidence type="ECO:0000313" key="1">
    <source>
        <dbReference type="EMBL" id="MEQ3538327.1"/>
    </source>
</evidence>
<name>A0ABV1JQW1_9PSEU</name>
<dbReference type="RefSeq" id="WP_345642154.1">
    <property type="nucleotide sequence ID" value="NZ_BAABLY010000008.1"/>
</dbReference>
<dbReference type="EMBL" id="JBEDNP010000003">
    <property type="protein sequence ID" value="MEQ3538327.1"/>
    <property type="molecule type" value="Genomic_DNA"/>
</dbReference>
<organism evidence="1 2">
    <name type="scientific">Pseudonocardia tropica</name>
    <dbReference type="NCBI Taxonomy" id="681289"/>
    <lineage>
        <taxon>Bacteria</taxon>
        <taxon>Bacillati</taxon>
        <taxon>Actinomycetota</taxon>
        <taxon>Actinomycetes</taxon>
        <taxon>Pseudonocardiales</taxon>
        <taxon>Pseudonocardiaceae</taxon>
        <taxon>Pseudonocardia</taxon>
    </lineage>
</organism>